<accession>A0A2S5CGJ9</accession>
<evidence type="ECO:0000313" key="3">
    <source>
        <dbReference type="EMBL" id="POZ49938.1"/>
    </source>
</evidence>
<dbReference type="InterPro" id="IPR004107">
    <property type="entry name" value="Integrase_SAM-like_N"/>
</dbReference>
<comment type="caution">
    <text evidence="3">The sequence shown here is derived from an EMBL/GenBank/DDBJ whole genome shotgun (WGS) entry which is preliminary data.</text>
</comment>
<dbReference type="Pfam" id="PF13495">
    <property type="entry name" value="Phage_int_SAM_4"/>
    <property type="match status" value="1"/>
</dbReference>
<protein>
    <recommendedName>
        <fullName evidence="2">Integrase SAM-like N-terminal domain-containing protein</fullName>
    </recommendedName>
</protein>
<dbReference type="AlphaFoldDB" id="A0A2S5CGJ9"/>
<dbReference type="Gene3D" id="1.10.150.130">
    <property type="match status" value="1"/>
</dbReference>
<gene>
    <name evidence="3" type="ORF">AADEFJLK_04298</name>
</gene>
<feature type="domain" description="Integrase SAM-like N-terminal" evidence="2">
    <location>
        <begin position="15"/>
        <end position="94"/>
    </location>
</feature>
<evidence type="ECO:0000256" key="1">
    <source>
        <dbReference type="ARBA" id="ARBA00023125"/>
    </source>
</evidence>
<dbReference type="RefSeq" id="WP_103975727.1">
    <property type="nucleotide sequence ID" value="NZ_PGFZ01000019.1"/>
</dbReference>
<dbReference type="GO" id="GO:0015074">
    <property type="term" value="P:DNA integration"/>
    <property type="evidence" value="ECO:0007669"/>
    <property type="project" value="InterPro"/>
</dbReference>
<keyword evidence="1" id="KW-0238">DNA-binding</keyword>
<reference evidence="3 4" key="1">
    <citation type="submission" date="2017-11" db="EMBL/GenBank/DDBJ databases">
        <title>Draft Genome Sequence of Methylobacter psychrotolerans Sph1T, an Obligate Methanotroph from Low-Temperature Environments.</title>
        <authorList>
            <person name="Oshkin I.Y."/>
            <person name="Miroshnikov K."/>
            <person name="Belova S.E."/>
            <person name="Korzhenkov A."/>
            <person name="Toshchakov S.V."/>
            <person name="Dedysh S.N."/>
        </authorList>
    </citation>
    <scope>NUCLEOTIDE SEQUENCE [LARGE SCALE GENOMIC DNA]</scope>
    <source>
        <strain evidence="3 4">Sph1</strain>
    </source>
</reference>
<evidence type="ECO:0000313" key="4">
    <source>
        <dbReference type="Proteomes" id="UP000237423"/>
    </source>
</evidence>
<name>A0A2S5CGJ9_9GAMM</name>
<dbReference type="GO" id="GO:0003677">
    <property type="term" value="F:DNA binding"/>
    <property type="evidence" value="ECO:0007669"/>
    <property type="project" value="UniProtKB-KW"/>
</dbReference>
<evidence type="ECO:0000259" key="2">
    <source>
        <dbReference type="Pfam" id="PF13495"/>
    </source>
</evidence>
<sequence>MQYPSANLAAYKLKLLDQIRGKIHFKYYKYPHRTAYIDWIRWFILHFGKRHQCEMGVADVEQFLPRLAVAGKVSASSQNRACLTVMCFLYKEVCLLD</sequence>
<dbReference type="InterPro" id="IPR010998">
    <property type="entry name" value="Integrase_recombinase_N"/>
</dbReference>
<organism evidence="3 4">
    <name type="scientific">Methylovulum psychrotolerans</name>
    <dbReference type="NCBI Taxonomy" id="1704499"/>
    <lineage>
        <taxon>Bacteria</taxon>
        <taxon>Pseudomonadati</taxon>
        <taxon>Pseudomonadota</taxon>
        <taxon>Gammaproteobacteria</taxon>
        <taxon>Methylococcales</taxon>
        <taxon>Methylococcaceae</taxon>
        <taxon>Methylovulum</taxon>
    </lineage>
</organism>
<dbReference type="Proteomes" id="UP000237423">
    <property type="component" value="Unassembled WGS sequence"/>
</dbReference>
<dbReference type="EMBL" id="PGFZ01000019">
    <property type="protein sequence ID" value="POZ49938.1"/>
    <property type="molecule type" value="Genomic_DNA"/>
</dbReference>
<proteinExistence type="predicted"/>